<dbReference type="Proteomes" id="UP001412067">
    <property type="component" value="Unassembled WGS sequence"/>
</dbReference>
<evidence type="ECO:0000313" key="2">
    <source>
        <dbReference type="Proteomes" id="UP001412067"/>
    </source>
</evidence>
<keyword evidence="1" id="KW-0808">Transferase</keyword>
<dbReference type="GO" id="GO:0016301">
    <property type="term" value="F:kinase activity"/>
    <property type="evidence" value="ECO:0007669"/>
    <property type="project" value="UniProtKB-KW"/>
</dbReference>
<name>A0ABR2LTZ2_9ASPA</name>
<protein>
    <submittedName>
        <fullName evidence="1">Serine/threonine-protein kinase SAPK2</fullName>
    </submittedName>
</protein>
<keyword evidence="2" id="KW-1185">Reference proteome</keyword>
<comment type="caution">
    <text evidence="1">The sequence shown here is derived from an EMBL/GenBank/DDBJ whole genome shotgun (WGS) entry which is preliminary data.</text>
</comment>
<organism evidence="1 2">
    <name type="scientific">Platanthera guangdongensis</name>
    <dbReference type="NCBI Taxonomy" id="2320717"/>
    <lineage>
        <taxon>Eukaryota</taxon>
        <taxon>Viridiplantae</taxon>
        <taxon>Streptophyta</taxon>
        <taxon>Embryophyta</taxon>
        <taxon>Tracheophyta</taxon>
        <taxon>Spermatophyta</taxon>
        <taxon>Magnoliopsida</taxon>
        <taxon>Liliopsida</taxon>
        <taxon>Asparagales</taxon>
        <taxon>Orchidaceae</taxon>
        <taxon>Orchidoideae</taxon>
        <taxon>Orchideae</taxon>
        <taxon>Orchidinae</taxon>
        <taxon>Platanthera</taxon>
    </lineage>
</organism>
<keyword evidence="1" id="KW-0418">Kinase</keyword>
<gene>
    <name evidence="1" type="primary">SAPK2</name>
    <name evidence="1" type="ORF">KSP40_PGU011832</name>
</gene>
<proteinExistence type="predicted"/>
<evidence type="ECO:0000313" key="1">
    <source>
        <dbReference type="EMBL" id="KAK8950341.1"/>
    </source>
</evidence>
<dbReference type="EMBL" id="JBBWWR010000015">
    <property type="protein sequence ID" value="KAK8950341.1"/>
    <property type="molecule type" value="Genomic_DNA"/>
</dbReference>
<sequence length="152" mass="17925">MIVGAYPFEDPDESLNFRTTIEGILNIQYLVLHFVWISVECNHLFSRIFVPNPEKVLYSTLFLAVFEEIFVMYIYECDFTFFKYNLRPMNLGKNAIVIGYTFDMTMDETVRSSLVEVDYSPFKITVFMTIDIVPNILIIDCFHFTCPNFTWD</sequence>
<reference evidence="1 2" key="1">
    <citation type="journal article" date="2022" name="Nat. Plants">
        <title>Genomes of leafy and leafless Platanthera orchids illuminate the evolution of mycoheterotrophy.</title>
        <authorList>
            <person name="Li M.H."/>
            <person name="Liu K.W."/>
            <person name="Li Z."/>
            <person name="Lu H.C."/>
            <person name="Ye Q.L."/>
            <person name="Zhang D."/>
            <person name="Wang J.Y."/>
            <person name="Li Y.F."/>
            <person name="Zhong Z.M."/>
            <person name="Liu X."/>
            <person name="Yu X."/>
            <person name="Liu D.K."/>
            <person name="Tu X.D."/>
            <person name="Liu B."/>
            <person name="Hao Y."/>
            <person name="Liao X.Y."/>
            <person name="Jiang Y.T."/>
            <person name="Sun W.H."/>
            <person name="Chen J."/>
            <person name="Chen Y.Q."/>
            <person name="Ai Y."/>
            <person name="Zhai J.W."/>
            <person name="Wu S.S."/>
            <person name="Zhou Z."/>
            <person name="Hsiao Y.Y."/>
            <person name="Wu W.L."/>
            <person name="Chen Y.Y."/>
            <person name="Lin Y.F."/>
            <person name="Hsu J.L."/>
            <person name="Li C.Y."/>
            <person name="Wang Z.W."/>
            <person name="Zhao X."/>
            <person name="Zhong W.Y."/>
            <person name="Ma X.K."/>
            <person name="Ma L."/>
            <person name="Huang J."/>
            <person name="Chen G.Z."/>
            <person name="Huang M.Z."/>
            <person name="Huang L."/>
            <person name="Peng D.H."/>
            <person name="Luo Y.B."/>
            <person name="Zou S.Q."/>
            <person name="Chen S.P."/>
            <person name="Lan S."/>
            <person name="Tsai W.C."/>
            <person name="Van de Peer Y."/>
            <person name="Liu Z.J."/>
        </authorList>
    </citation>
    <scope>NUCLEOTIDE SEQUENCE [LARGE SCALE GENOMIC DNA]</scope>
    <source>
        <strain evidence="1">Lor288</strain>
    </source>
</reference>
<accession>A0ABR2LTZ2</accession>